<protein>
    <submittedName>
        <fullName evidence="3">Uncharacterized protein</fullName>
    </submittedName>
</protein>
<accession>A0AAD7C3J6</accession>
<organism evidence="3 4">
    <name type="scientific">Roridomyces roridus</name>
    <dbReference type="NCBI Taxonomy" id="1738132"/>
    <lineage>
        <taxon>Eukaryota</taxon>
        <taxon>Fungi</taxon>
        <taxon>Dikarya</taxon>
        <taxon>Basidiomycota</taxon>
        <taxon>Agaricomycotina</taxon>
        <taxon>Agaricomycetes</taxon>
        <taxon>Agaricomycetidae</taxon>
        <taxon>Agaricales</taxon>
        <taxon>Marasmiineae</taxon>
        <taxon>Mycenaceae</taxon>
        <taxon>Roridomyces</taxon>
    </lineage>
</organism>
<evidence type="ECO:0000256" key="1">
    <source>
        <dbReference type="SAM" id="MobiDB-lite"/>
    </source>
</evidence>
<feature type="signal peptide" evidence="2">
    <location>
        <begin position="1"/>
        <end position="17"/>
    </location>
</feature>
<keyword evidence="2" id="KW-0732">Signal</keyword>
<reference evidence="3" key="1">
    <citation type="submission" date="2023-03" db="EMBL/GenBank/DDBJ databases">
        <title>Massive genome expansion in bonnet fungi (Mycena s.s.) driven by repeated elements and novel gene families across ecological guilds.</title>
        <authorList>
            <consortium name="Lawrence Berkeley National Laboratory"/>
            <person name="Harder C.B."/>
            <person name="Miyauchi S."/>
            <person name="Viragh M."/>
            <person name="Kuo A."/>
            <person name="Thoen E."/>
            <person name="Andreopoulos B."/>
            <person name="Lu D."/>
            <person name="Skrede I."/>
            <person name="Drula E."/>
            <person name="Henrissat B."/>
            <person name="Morin E."/>
            <person name="Kohler A."/>
            <person name="Barry K."/>
            <person name="LaButti K."/>
            <person name="Morin E."/>
            <person name="Salamov A."/>
            <person name="Lipzen A."/>
            <person name="Mereny Z."/>
            <person name="Hegedus B."/>
            <person name="Baldrian P."/>
            <person name="Stursova M."/>
            <person name="Weitz H."/>
            <person name="Taylor A."/>
            <person name="Grigoriev I.V."/>
            <person name="Nagy L.G."/>
            <person name="Martin F."/>
            <person name="Kauserud H."/>
        </authorList>
    </citation>
    <scope>NUCLEOTIDE SEQUENCE</scope>
    <source>
        <strain evidence="3">9284</strain>
    </source>
</reference>
<dbReference type="EMBL" id="JARKIF010000005">
    <property type="protein sequence ID" value="KAJ7638226.1"/>
    <property type="molecule type" value="Genomic_DNA"/>
</dbReference>
<evidence type="ECO:0000313" key="3">
    <source>
        <dbReference type="EMBL" id="KAJ7638226.1"/>
    </source>
</evidence>
<evidence type="ECO:0000256" key="2">
    <source>
        <dbReference type="SAM" id="SignalP"/>
    </source>
</evidence>
<feature type="region of interest" description="Disordered" evidence="1">
    <location>
        <begin position="386"/>
        <end position="414"/>
    </location>
</feature>
<name>A0AAD7C3J6_9AGAR</name>
<gene>
    <name evidence="3" type="ORF">FB45DRAFT_902314</name>
</gene>
<sequence length="414" mass="45020">MFFFSLLSSFTVLSVLRELIYPSPLSAMQSLRIYAESLCILVPLGIGFEGLDAYLSQSTPVTVNFTVPPPVNFSPILDIIPHPLFPNYTPLLDALEAHGSKPMVHLHFQSTNPSVSVVTLLDEFIPPSPTPILVAGDPPTTVASAMSISPSLALICLAVAVIAVALAAFPVTRVRTSTDEIPFDIDESMALVVLGERRDWPSRRVYQVGRTRSLLLTWHARLLVTFPTKCLLRSDRDPRPYSFIPHTNAILHRILLIASPPPVLLATAAPGEIANDEFQVPHPLTEEIPPPRRSDRIRSKTETPSTCQTPLPETLLLFAPSSSSRSRTCTAPGHIINVSAKMNPAGTTLPHITPFDGPIPPPSPSLAMPRAPLTDIIPARHLPPKQLAPSIPKPPCRTHTRIIGGGVMLGPRRR</sequence>
<dbReference type="AlphaFoldDB" id="A0AAD7C3J6"/>
<evidence type="ECO:0000313" key="4">
    <source>
        <dbReference type="Proteomes" id="UP001221142"/>
    </source>
</evidence>
<feature type="chain" id="PRO_5042084501" evidence="2">
    <location>
        <begin position="18"/>
        <end position="414"/>
    </location>
</feature>
<feature type="compositionally biased region" description="Basic and acidic residues" evidence="1">
    <location>
        <begin position="289"/>
        <end position="301"/>
    </location>
</feature>
<keyword evidence="4" id="KW-1185">Reference proteome</keyword>
<feature type="region of interest" description="Disordered" evidence="1">
    <location>
        <begin position="282"/>
        <end position="309"/>
    </location>
</feature>
<dbReference type="Proteomes" id="UP001221142">
    <property type="component" value="Unassembled WGS sequence"/>
</dbReference>
<comment type="caution">
    <text evidence="3">The sequence shown here is derived from an EMBL/GenBank/DDBJ whole genome shotgun (WGS) entry which is preliminary data.</text>
</comment>
<proteinExistence type="predicted"/>